<dbReference type="Proteomes" id="UP000007151">
    <property type="component" value="Unassembled WGS sequence"/>
</dbReference>
<dbReference type="KEGG" id="dpl:KGM_212056"/>
<dbReference type="EMBL" id="AGBW02009475">
    <property type="protein sequence ID" value="OWR50731.1"/>
    <property type="molecule type" value="Genomic_DNA"/>
</dbReference>
<evidence type="ECO:0000256" key="2">
    <source>
        <dbReference type="SAM" id="SignalP"/>
    </source>
</evidence>
<evidence type="ECO:0000313" key="3">
    <source>
        <dbReference type="EMBL" id="OWR50731.1"/>
    </source>
</evidence>
<feature type="compositionally biased region" description="Basic and acidic residues" evidence="1">
    <location>
        <begin position="82"/>
        <end position="105"/>
    </location>
</feature>
<name>A0A212FAH2_DANPL</name>
<feature type="region of interest" description="Disordered" evidence="1">
    <location>
        <begin position="82"/>
        <end position="127"/>
    </location>
</feature>
<protein>
    <submittedName>
        <fullName evidence="3">Uncharacterized protein</fullName>
    </submittedName>
</protein>
<keyword evidence="2" id="KW-0732">Signal</keyword>
<feature type="chain" id="PRO_5012035692" evidence="2">
    <location>
        <begin position="24"/>
        <end position="253"/>
    </location>
</feature>
<feature type="compositionally biased region" description="Polar residues" evidence="1">
    <location>
        <begin position="117"/>
        <end position="127"/>
    </location>
</feature>
<organism evidence="3 4">
    <name type="scientific">Danaus plexippus plexippus</name>
    <dbReference type="NCBI Taxonomy" id="278856"/>
    <lineage>
        <taxon>Eukaryota</taxon>
        <taxon>Metazoa</taxon>
        <taxon>Ecdysozoa</taxon>
        <taxon>Arthropoda</taxon>
        <taxon>Hexapoda</taxon>
        <taxon>Insecta</taxon>
        <taxon>Pterygota</taxon>
        <taxon>Neoptera</taxon>
        <taxon>Endopterygota</taxon>
        <taxon>Lepidoptera</taxon>
        <taxon>Glossata</taxon>
        <taxon>Ditrysia</taxon>
        <taxon>Papilionoidea</taxon>
        <taxon>Nymphalidae</taxon>
        <taxon>Danainae</taxon>
        <taxon>Danaini</taxon>
        <taxon>Danaina</taxon>
        <taxon>Danaus</taxon>
        <taxon>Danaus</taxon>
    </lineage>
</organism>
<dbReference type="InParanoid" id="A0A212FAH2"/>
<accession>A0A212FAH2</accession>
<keyword evidence="4" id="KW-1185">Reference proteome</keyword>
<feature type="signal peptide" evidence="2">
    <location>
        <begin position="1"/>
        <end position="23"/>
    </location>
</feature>
<sequence>MRVIFLLFGAICILCLDLSGTFADQKCYEAKICIHDGKEKCGQDEKGNVRRFLDSCDIKEYNCLQKADYVKVDKSECKDLPRIPDSDTKGNTKETKQKHSDVKKDEDDEEEGDSEVQNVTNEKIFNQQPVNPLSRRKAAVINEYWCWRAKYCHSDGTEHPPLDDTPELREKFAQYHCYKLKTCTPGGGPVCGFDDKQVYLAEFEDMCTLHKVNCQKRGLFTYIDSTICDGQKKYYSELKPGESISVHLNDTQI</sequence>
<comment type="caution">
    <text evidence="3">The sequence shown here is derived from an EMBL/GenBank/DDBJ whole genome shotgun (WGS) entry which is preliminary data.</text>
</comment>
<reference evidence="3 4" key="1">
    <citation type="journal article" date="2011" name="Cell">
        <title>The monarch butterfly genome yields insights into long-distance migration.</title>
        <authorList>
            <person name="Zhan S."/>
            <person name="Merlin C."/>
            <person name="Boore J.L."/>
            <person name="Reppert S.M."/>
        </authorList>
    </citation>
    <scope>NUCLEOTIDE SEQUENCE [LARGE SCALE GENOMIC DNA]</scope>
    <source>
        <strain evidence="3">F-2</strain>
    </source>
</reference>
<evidence type="ECO:0000313" key="4">
    <source>
        <dbReference type="Proteomes" id="UP000007151"/>
    </source>
</evidence>
<evidence type="ECO:0000256" key="1">
    <source>
        <dbReference type="SAM" id="MobiDB-lite"/>
    </source>
</evidence>
<dbReference type="AlphaFoldDB" id="A0A212FAH2"/>
<proteinExistence type="predicted"/>
<gene>
    <name evidence="3" type="ORF">KGM_212056</name>
</gene>